<dbReference type="PROSITE" id="PS51007">
    <property type="entry name" value="CYTC"/>
    <property type="match status" value="1"/>
</dbReference>
<evidence type="ECO:0000256" key="7">
    <source>
        <dbReference type="ARBA" id="ARBA00023004"/>
    </source>
</evidence>
<gene>
    <name evidence="13" type="ORF">RPR59_12285</name>
</gene>
<dbReference type="SUPFAM" id="SSF46626">
    <property type="entry name" value="Cytochrome c"/>
    <property type="match status" value="1"/>
</dbReference>
<feature type="domain" description="Cytochrome c" evidence="12">
    <location>
        <begin position="66"/>
        <end position="175"/>
    </location>
</feature>
<evidence type="ECO:0000256" key="2">
    <source>
        <dbReference type="ARBA" id="ARBA00016165"/>
    </source>
</evidence>
<dbReference type="PRINTS" id="PR00603">
    <property type="entry name" value="CYTOCHROMEC1"/>
</dbReference>
<feature type="compositionally biased region" description="Basic and acidic residues" evidence="10">
    <location>
        <begin position="124"/>
        <end position="133"/>
    </location>
</feature>
<evidence type="ECO:0000256" key="9">
    <source>
        <dbReference type="PROSITE-ProRule" id="PRU00433"/>
    </source>
</evidence>
<feature type="transmembrane region" description="Helical" evidence="11">
    <location>
        <begin position="256"/>
        <end position="275"/>
    </location>
</feature>
<evidence type="ECO:0000256" key="8">
    <source>
        <dbReference type="ARBA" id="ARBA00023136"/>
    </source>
</evidence>
<evidence type="ECO:0000256" key="10">
    <source>
        <dbReference type="SAM" id="MobiDB-lite"/>
    </source>
</evidence>
<evidence type="ECO:0000256" key="1">
    <source>
        <dbReference type="ARBA" id="ARBA00004370"/>
    </source>
</evidence>
<evidence type="ECO:0000256" key="6">
    <source>
        <dbReference type="ARBA" id="ARBA00022989"/>
    </source>
</evidence>
<evidence type="ECO:0000256" key="11">
    <source>
        <dbReference type="SAM" id="Phobius"/>
    </source>
</evidence>
<keyword evidence="3 9" id="KW-0349">Heme</keyword>
<feature type="region of interest" description="Disordered" evidence="10">
    <location>
        <begin position="116"/>
        <end position="135"/>
    </location>
</feature>
<evidence type="ECO:0000256" key="3">
    <source>
        <dbReference type="ARBA" id="ARBA00022617"/>
    </source>
</evidence>
<dbReference type="InterPro" id="IPR036909">
    <property type="entry name" value="Cyt_c-like_dom_sf"/>
</dbReference>
<dbReference type="RefSeq" id="WP_313914458.1">
    <property type="nucleotide sequence ID" value="NZ_CP135076.1"/>
</dbReference>
<dbReference type="Gene3D" id="1.10.760.10">
    <property type="entry name" value="Cytochrome c-like domain"/>
    <property type="match status" value="1"/>
</dbReference>
<sequence>MVSLVLRYLNYLIGAAFTFVLLIALWGTVSELITNPPAESAAEEYHLEPKPLHLASDGPFGHWDKQQLQRGFQVYKEVCSACHSLRHVAFRDLEQLGYTGPEVKAIAEQWQIEQPDVNPDTGEADTRPNRPADHFPLPFPNEVAAKAANNNAVPPDLSLMVKAREGGAAYIHSLITGYRDQPKELLAQFPTAKTPPGLHYNPYFPTLNLAMPPPLTSAGQVQYADGTEATVDQMATDVAAFLTWTAEPDKIKRHQVGYAAVLFILIFCGLTFGAYKNIWRDKKH</sequence>
<proteinExistence type="predicted"/>
<keyword evidence="6 11" id="KW-1133">Transmembrane helix</keyword>
<dbReference type="EMBL" id="CP135076">
    <property type="protein sequence ID" value="WNO53215.1"/>
    <property type="molecule type" value="Genomic_DNA"/>
</dbReference>
<evidence type="ECO:0000313" key="13">
    <source>
        <dbReference type="EMBL" id="WNO53215.1"/>
    </source>
</evidence>
<evidence type="ECO:0000256" key="4">
    <source>
        <dbReference type="ARBA" id="ARBA00022692"/>
    </source>
</evidence>
<dbReference type="PANTHER" id="PTHR10266:SF3">
    <property type="entry name" value="CYTOCHROME C1, HEME PROTEIN, MITOCHONDRIAL"/>
    <property type="match status" value="1"/>
</dbReference>
<reference evidence="13 14" key="1">
    <citation type="submission" date="2023-09" db="EMBL/GenBank/DDBJ databases">
        <authorList>
            <person name="Rey-Velasco X."/>
        </authorList>
    </citation>
    <scope>NUCLEOTIDE SEQUENCE [LARGE SCALE GENOMIC DNA]</scope>
    <source>
        <strain evidence="13 14">W311</strain>
    </source>
</reference>
<dbReference type="Proteomes" id="UP001302249">
    <property type="component" value="Chromosome"/>
</dbReference>
<keyword evidence="5 9" id="KW-0479">Metal-binding</keyword>
<comment type="subcellular location">
    <subcellularLocation>
        <location evidence="1">Membrane</location>
    </subcellularLocation>
</comment>
<feature type="transmembrane region" description="Helical" evidence="11">
    <location>
        <begin position="9"/>
        <end position="29"/>
    </location>
</feature>
<organism evidence="13 14">
    <name type="scientific">Stakelama saccharophila</name>
    <dbReference type="NCBI Taxonomy" id="3075605"/>
    <lineage>
        <taxon>Bacteria</taxon>
        <taxon>Pseudomonadati</taxon>
        <taxon>Pseudomonadota</taxon>
        <taxon>Alphaproteobacteria</taxon>
        <taxon>Sphingomonadales</taxon>
        <taxon>Sphingomonadaceae</taxon>
        <taxon>Stakelama</taxon>
    </lineage>
</organism>
<dbReference type="Gene3D" id="1.20.5.100">
    <property type="entry name" value="Cytochrome c1, transmembrane anchor, C-terminal"/>
    <property type="match status" value="1"/>
</dbReference>
<dbReference type="Pfam" id="PF02167">
    <property type="entry name" value="Cytochrom_C1"/>
    <property type="match status" value="1"/>
</dbReference>
<keyword evidence="7 9" id="KW-0408">Iron</keyword>
<keyword evidence="8 11" id="KW-0472">Membrane</keyword>
<keyword evidence="4 11" id="KW-0812">Transmembrane</keyword>
<name>A0ABZ0B868_9SPHN</name>
<protein>
    <recommendedName>
        <fullName evidence="2">Cytochrome c1</fullName>
    </recommendedName>
</protein>
<evidence type="ECO:0000256" key="5">
    <source>
        <dbReference type="ARBA" id="ARBA00022723"/>
    </source>
</evidence>
<evidence type="ECO:0000313" key="14">
    <source>
        <dbReference type="Proteomes" id="UP001302249"/>
    </source>
</evidence>
<evidence type="ECO:0000259" key="12">
    <source>
        <dbReference type="PROSITE" id="PS51007"/>
    </source>
</evidence>
<dbReference type="PANTHER" id="PTHR10266">
    <property type="entry name" value="CYTOCHROME C1"/>
    <property type="match status" value="1"/>
</dbReference>
<dbReference type="InterPro" id="IPR002326">
    <property type="entry name" value="Cyt_c1"/>
</dbReference>
<keyword evidence="14" id="KW-1185">Reference proteome</keyword>
<dbReference type="InterPro" id="IPR009056">
    <property type="entry name" value="Cyt_c-like_dom"/>
</dbReference>
<accession>A0ABZ0B868</accession>